<evidence type="ECO:0000313" key="9">
    <source>
        <dbReference type="Proteomes" id="UP000794436"/>
    </source>
</evidence>
<keyword evidence="4 6" id="KW-0472">Membrane</keyword>
<feature type="compositionally biased region" description="Basic residues" evidence="5">
    <location>
        <begin position="1547"/>
        <end position="1560"/>
    </location>
</feature>
<protein>
    <recommendedName>
        <fullName evidence="7">Anoctamin transmembrane domain-containing protein</fullName>
    </recommendedName>
</protein>
<comment type="subcellular location">
    <subcellularLocation>
        <location evidence="1">Membrane</location>
        <topology evidence="1">Multi-pass membrane protein</topology>
    </subcellularLocation>
</comment>
<dbReference type="GO" id="GO:0005254">
    <property type="term" value="F:chloride channel activity"/>
    <property type="evidence" value="ECO:0007669"/>
    <property type="project" value="TreeGrafter"/>
</dbReference>
<dbReference type="PANTHER" id="PTHR12308:SF73">
    <property type="entry name" value="ANOCTAMIN"/>
    <property type="match status" value="1"/>
</dbReference>
<feature type="transmembrane region" description="Helical" evidence="6">
    <location>
        <begin position="359"/>
        <end position="378"/>
    </location>
</feature>
<feature type="transmembrane region" description="Helical" evidence="6">
    <location>
        <begin position="255"/>
        <end position="279"/>
    </location>
</feature>
<evidence type="ECO:0000256" key="4">
    <source>
        <dbReference type="ARBA" id="ARBA00023136"/>
    </source>
</evidence>
<feature type="transmembrane region" description="Helical" evidence="6">
    <location>
        <begin position="1157"/>
        <end position="1179"/>
    </location>
</feature>
<dbReference type="Proteomes" id="UP000794436">
    <property type="component" value="Unassembled WGS sequence"/>
</dbReference>
<evidence type="ECO:0000256" key="5">
    <source>
        <dbReference type="SAM" id="MobiDB-lite"/>
    </source>
</evidence>
<feature type="region of interest" description="Disordered" evidence="5">
    <location>
        <begin position="1530"/>
        <end position="1577"/>
    </location>
</feature>
<evidence type="ECO:0000313" key="8">
    <source>
        <dbReference type="EMBL" id="TMW63884.1"/>
    </source>
</evidence>
<feature type="compositionally biased region" description="Low complexity" evidence="5">
    <location>
        <begin position="1562"/>
        <end position="1575"/>
    </location>
</feature>
<feature type="transmembrane region" description="Helical" evidence="6">
    <location>
        <begin position="105"/>
        <end position="128"/>
    </location>
</feature>
<dbReference type="OrthoDB" id="296386at2759"/>
<feature type="region of interest" description="Disordered" evidence="5">
    <location>
        <begin position="1431"/>
        <end position="1452"/>
    </location>
</feature>
<feature type="compositionally biased region" description="Acidic residues" evidence="5">
    <location>
        <begin position="1442"/>
        <end position="1452"/>
    </location>
</feature>
<feature type="transmembrane region" description="Helical" evidence="6">
    <location>
        <begin position="390"/>
        <end position="414"/>
    </location>
</feature>
<keyword evidence="9" id="KW-1185">Reference proteome</keyword>
<evidence type="ECO:0000256" key="1">
    <source>
        <dbReference type="ARBA" id="ARBA00004141"/>
    </source>
</evidence>
<feature type="transmembrane region" description="Helical" evidence="6">
    <location>
        <begin position="899"/>
        <end position="928"/>
    </location>
</feature>
<organism evidence="8 9">
    <name type="scientific">Pythium oligandrum</name>
    <name type="common">Mycoparasitic fungus</name>
    <dbReference type="NCBI Taxonomy" id="41045"/>
    <lineage>
        <taxon>Eukaryota</taxon>
        <taxon>Sar</taxon>
        <taxon>Stramenopiles</taxon>
        <taxon>Oomycota</taxon>
        <taxon>Peronosporomycetes</taxon>
        <taxon>Pythiales</taxon>
        <taxon>Pythiaceae</taxon>
        <taxon>Pythium</taxon>
    </lineage>
</organism>
<dbReference type="GO" id="GO:0016020">
    <property type="term" value="C:membrane"/>
    <property type="evidence" value="ECO:0007669"/>
    <property type="project" value="UniProtKB-SubCell"/>
</dbReference>
<feature type="domain" description="Anoctamin transmembrane" evidence="7">
    <location>
        <begin position="878"/>
        <end position="1340"/>
    </location>
</feature>
<keyword evidence="3 6" id="KW-1133">Transmembrane helix</keyword>
<feature type="compositionally biased region" description="Basic residues" evidence="5">
    <location>
        <begin position="297"/>
        <end position="308"/>
    </location>
</feature>
<feature type="transmembrane region" description="Helical" evidence="6">
    <location>
        <begin position="1277"/>
        <end position="1294"/>
    </location>
</feature>
<dbReference type="Pfam" id="PF04547">
    <property type="entry name" value="Anoctamin"/>
    <property type="match status" value="1"/>
</dbReference>
<sequence length="1611" mass="181399">MGSAKKPWRYYYVLTFPLSTRMAKDKLASIVELTETMERREEEYVRRVVARNEQPRPRAPPSPLVAYIASCLRWLSGVMMALGLVLFMAIYVLHWSAMSEQIQPMAITVAYGVAVFVMVFNGLLFVCVSQQHTRVLYVLAFLLALTLTGIAFMLDQLKSIRVTQYALSDALRHSRRQFTPQLADLVLNGGDLPSLWHRFFADGPAWFLLWLEQRCSSTERSDDVDGNDFFTPFWKGNVKTCAETCLSTHLWLEGIVQGVLTTFFVVQSAQLVLLGLFLWSHDSDVDDSVQRNVAASKNRRPKRRRRQDRRAQQPTDASTWSIFSIVKISIFGLFLSGTTLVVVGGTLLNSCDFDDTTSWILMGVTAFGVIQLVVALLASLEWRTQLVQSFLLASLALESYVNGSLEALIADLAIGPLSSTGSSSSMVGLRDAYDSVFMQTCQPVKRWRLHVCVDMSTAPTPHGHKMLQLFDSPVCQTEFTSLLLATAQHSLTLISWMMLAQAIVLLWFLLPHIQARFKSALAVCCCVSDISVSPSVSMKSLAEQKAGDSSTSTSTSWRQPSLAFEEAQRLYLETLKCADTTRRLAEAAAFETEWMKMTGRKTTETSSGAVMFVTQFEAITRTLILRRLTERCKLDVSLSISAHGRWLVVKIFASDNLLMTTLCHESTYKLQVADAVDPGRAFWQDMREVKADNKVLDPHTIHQKFKLLLQRGAVAQKEAERVPSESLASVSARAHALMRIHRASKDALRCRNTHLPFVAYTPQTHLQYLYKKYPNQLDMEGVTRRSAVLRTIDCLRLTRRILDTEFDLDHMRHQNILVDFTSLHSASRLDVTSRDTLLSSWVAFWRPQYLPGEFEPETHWFLNQLGRLSPFRQPLRDVRDYFGECIAFYFSWLAFYNQLLLLPTVAVVILLAAHLLDMSPLSTLAAFYRSSHSAKTPFQPPAFVMRKSSMAFGLSIVLWGFIFAKLWSRRSVWYQLEWGMTDMELEMTDRANFRGETRRNPITQQLEIHFPGHKRLRRQVTSVLVILGVSVAHLILSTLLLLSQGVLAQWIGLRGGVTLSLVGLSLMIQWNGDHISMLSHYLSEWENYQNEPAFQQSVIFKVLALQIANTYAPLWIIAFGFWSFGDIGRSIPLLDSVTRAFRDRVESHTDAVIELQLVLWLIFLTRIASHMTAMIQGVLRESQRSEVSTERSVPSLHVETELALGIYRGSYEDYTEIVMQIGLIVMFSSIFPLAPVLAFVECALELRLDALDLCLFLRRPNPDVADGIGPWSTAVDVLLQLGLLVNLALLYFMASNYSSWSLVRRLGAYLGCVVLGWLVTQLLYAMVPSSSDSVREAQARNAFLIDRYFGSDRQSNYSDEAGGSDTKRDAVAAMTAEYEAAMNVEETSADTTHEVQPEHYRERLMLLHRLNVALRRQGETADLADLELSVQHDTDAEKEEHVEDQDESSEEEEQMIVGYIRRPLAPPEPVVEDVPKVTEPVLPAAESATTPLPSAPLSPPSPPPAPYHRATLSGMEAIQVASQRDRFDFAQGAEWRDSESPKVKSPPTRRRFSLFSRKKQASSESLEAAQASSAATTPVVQLSGLDAVHEATRRDHFDFSADPWREGGATL</sequence>
<dbReference type="InterPro" id="IPR007632">
    <property type="entry name" value="Anoctamin"/>
</dbReference>
<feature type="transmembrane region" description="Helical" evidence="6">
    <location>
        <begin position="1306"/>
        <end position="1327"/>
    </location>
</feature>
<evidence type="ECO:0000256" key="3">
    <source>
        <dbReference type="ARBA" id="ARBA00022989"/>
    </source>
</evidence>
<feature type="compositionally biased region" description="Basic and acidic residues" evidence="5">
    <location>
        <begin position="1431"/>
        <end position="1441"/>
    </location>
</feature>
<accession>A0A8K1FK70</accession>
<feature type="transmembrane region" description="Helical" evidence="6">
    <location>
        <begin position="64"/>
        <end position="93"/>
    </location>
</feature>
<feature type="region of interest" description="Disordered" evidence="5">
    <location>
        <begin position="294"/>
        <end position="313"/>
    </location>
</feature>
<evidence type="ECO:0000256" key="6">
    <source>
        <dbReference type="SAM" id="Phobius"/>
    </source>
</evidence>
<feature type="transmembrane region" description="Helical" evidence="6">
    <location>
        <begin position="948"/>
        <end position="967"/>
    </location>
</feature>
<feature type="transmembrane region" description="Helical" evidence="6">
    <location>
        <begin position="328"/>
        <end position="347"/>
    </location>
</feature>
<feature type="transmembrane region" description="Helical" evidence="6">
    <location>
        <begin position="1048"/>
        <end position="1068"/>
    </location>
</feature>
<feature type="transmembrane region" description="Helical" evidence="6">
    <location>
        <begin position="135"/>
        <end position="154"/>
    </location>
</feature>
<proteinExistence type="predicted"/>
<feature type="compositionally biased region" description="Pro residues" evidence="5">
    <location>
        <begin position="1493"/>
        <end position="1506"/>
    </location>
</feature>
<gene>
    <name evidence="8" type="ORF">Poli38472_014794</name>
</gene>
<evidence type="ECO:0000259" key="7">
    <source>
        <dbReference type="Pfam" id="PF04547"/>
    </source>
</evidence>
<feature type="transmembrane region" description="Helical" evidence="6">
    <location>
        <begin position="1023"/>
        <end position="1042"/>
    </location>
</feature>
<comment type="caution">
    <text evidence="8">The sequence shown here is derived from an EMBL/GenBank/DDBJ whole genome shotgun (WGS) entry which is preliminary data.</text>
</comment>
<evidence type="ECO:0000256" key="2">
    <source>
        <dbReference type="ARBA" id="ARBA00022692"/>
    </source>
</evidence>
<feature type="transmembrane region" description="Helical" evidence="6">
    <location>
        <begin position="491"/>
        <end position="510"/>
    </location>
</feature>
<name>A0A8K1FK70_PYTOL</name>
<keyword evidence="2 6" id="KW-0812">Transmembrane</keyword>
<reference evidence="8" key="1">
    <citation type="submission" date="2019-03" db="EMBL/GenBank/DDBJ databases">
        <title>Long read genome sequence of the mycoparasitic Pythium oligandrum ATCC 38472 isolated from sugarbeet rhizosphere.</title>
        <authorList>
            <person name="Gaulin E."/>
        </authorList>
    </citation>
    <scope>NUCLEOTIDE SEQUENCE</scope>
    <source>
        <strain evidence="8">ATCC 38472_TT</strain>
    </source>
</reference>
<dbReference type="PANTHER" id="PTHR12308">
    <property type="entry name" value="ANOCTAMIN"/>
    <property type="match status" value="1"/>
</dbReference>
<dbReference type="EMBL" id="SPLM01000044">
    <property type="protein sequence ID" value="TMW63884.1"/>
    <property type="molecule type" value="Genomic_DNA"/>
</dbReference>
<feature type="compositionally biased region" description="Basic and acidic residues" evidence="5">
    <location>
        <begin position="1530"/>
        <end position="1542"/>
    </location>
</feature>
<feature type="transmembrane region" description="Helical" evidence="6">
    <location>
        <begin position="1102"/>
        <end position="1124"/>
    </location>
</feature>
<dbReference type="InterPro" id="IPR049452">
    <property type="entry name" value="Anoctamin_TM"/>
</dbReference>
<feature type="region of interest" description="Disordered" evidence="5">
    <location>
        <begin position="1486"/>
        <end position="1509"/>
    </location>
</feature>
<feature type="transmembrane region" description="Helical" evidence="6">
    <location>
        <begin position="1217"/>
        <end position="1240"/>
    </location>
</feature>